<feature type="transmembrane region" description="Helical" evidence="1">
    <location>
        <begin position="100"/>
        <end position="120"/>
    </location>
</feature>
<dbReference type="HOGENOM" id="CLU_1552042_0_0_10"/>
<organism evidence="2 3">
    <name type="scientific">Algoriphagus machipongonensis</name>
    <dbReference type="NCBI Taxonomy" id="388413"/>
    <lineage>
        <taxon>Bacteria</taxon>
        <taxon>Pseudomonadati</taxon>
        <taxon>Bacteroidota</taxon>
        <taxon>Cytophagia</taxon>
        <taxon>Cytophagales</taxon>
        <taxon>Cyclobacteriaceae</taxon>
        <taxon>Algoriphagus</taxon>
    </lineage>
</organism>
<keyword evidence="3" id="KW-1185">Reference proteome</keyword>
<feature type="transmembrane region" description="Helical" evidence="1">
    <location>
        <begin position="140"/>
        <end position="160"/>
    </location>
</feature>
<reference evidence="2 3" key="1">
    <citation type="journal article" date="2011" name="J. Bacteriol.">
        <title>Complete genome sequence of Algoriphagus sp. PR1, bacterial prey of a colony-forming choanoflagellate.</title>
        <authorList>
            <person name="Alegado R.A."/>
            <person name="Ferriera S."/>
            <person name="Nusbaum C."/>
            <person name="Young S.K."/>
            <person name="Zeng Q."/>
            <person name="Imamovic A."/>
            <person name="Fairclough S.R."/>
            <person name="King N."/>
        </authorList>
    </citation>
    <scope>NUCLEOTIDE SEQUENCE [LARGE SCALE GENOMIC DNA]</scope>
    <source>
        <strain evidence="2 3">PR1</strain>
    </source>
</reference>
<dbReference type="Proteomes" id="UP000003919">
    <property type="component" value="Unassembled WGS sequence"/>
</dbReference>
<keyword evidence="1" id="KW-1133">Transmembrane helix</keyword>
<dbReference type="RefSeq" id="WP_008201623.1">
    <property type="nucleotide sequence ID" value="NZ_CM001023.1"/>
</dbReference>
<keyword evidence="1" id="KW-0812">Transmembrane</keyword>
<protein>
    <submittedName>
        <fullName evidence="2">Uncharacterized protein</fullName>
    </submittedName>
</protein>
<comment type="caution">
    <text evidence="2">The sequence shown here is derived from an EMBL/GenBank/DDBJ whole genome shotgun (WGS) entry which is preliminary data.</text>
</comment>
<evidence type="ECO:0000313" key="2">
    <source>
        <dbReference type="EMBL" id="EAZ79884.1"/>
    </source>
</evidence>
<sequence>MILKAIFLWLKKRSTLVFLTLLFFLFNVLLNYFLPSEYALDLKFAYSVDQAYQSLGNLSLSERNAYKFGIIALDFPYMLVYGLLAIGLLRIFWKSSKVAILPLGIFVMDFFENILIIGILNDFPERHQVLATLASIFTTSKWMLVGLLAIFLLVGLMSHYRIYPNTVRSENS</sequence>
<dbReference type="eggNOG" id="ENOG5032UAK">
    <property type="taxonomic scope" value="Bacteria"/>
</dbReference>
<dbReference type="EMBL" id="AAXU02000001">
    <property type="protein sequence ID" value="EAZ79884.1"/>
    <property type="molecule type" value="Genomic_DNA"/>
</dbReference>
<evidence type="ECO:0000256" key="1">
    <source>
        <dbReference type="SAM" id="Phobius"/>
    </source>
</evidence>
<dbReference type="OrthoDB" id="1453014at2"/>
<feature type="transmembrane region" description="Helical" evidence="1">
    <location>
        <begin position="68"/>
        <end position="93"/>
    </location>
</feature>
<evidence type="ECO:0000313" key="3">
    <source>
        <dbReference type="Proteomes" id="UP000003919"/>
    </source>
</evidence>
<proteinExistence type="predicted"/>
<accession>A3I088</accession>
<feature type="transmembrane region" description="Helical" evidence="1">
    <location>
        <begin position="16"/>
        <end position="34"/>
    </location>
</feature>
<dbReference type="AlphaFoldDB" id="A3I088"/>
<gene>
    <name evidence="2" type="ORF">ALPR1_14684</name>
</gene>
<name>A3I088_9BACT</name>
<keyword evidence="1" id="KW-0472">Membrane</keyword>